<dbReference type="AlphaFoldDB" id="A0AAD3S5S0"/>
<reference evidence="2" key="1">
    <citation type="submission" date="2023-05" db="EMBL/GenBank/DDBJ databases">
        <title>Nepenthes gracilis genome sequencing.</title>
        <authorList>
            <person name="Fukushima K."/>
        </authorList>
    </citation>
    <scope>NUCLEOTIDE SEQUENCE</scope>
    <source>
        <strain evidence="2">SING2019-196</strain>
    </source>
</reference>
<feature type="region of interest" description="Disordered" evidence="1">
    <location>
        <begin position="1"/>
        <end position="99"/>
    </location>
</feature>
<evidence type="ECO:0000313" key="3">
    <source>
        <dbReference type="Proteomes" id="UP001279734"/>
    </source>
</evidence>
<proteinExistence type="predicted"/>
<protein>
    <submittedName>
        <fullName evidence="2">Uncharacterized protein</fullName>
    </submittedName>
</protein>
<accession>A0AAD3S5S0</accession>
<feature type="region of interest" description="Disordered" evidence="1">
    <location>
        <begin position="142"/>
        <end position="192"/>
    </location>
</feature>
<keyword evidence="3" id="KW-1185">Reference proteome</keyword>
<comment type="caution">
    <text evidence="2">The sequence shown here is derived from an EMBL/GenBank/DDBJ whole genome shotgun (WGS) entry which is preliminary data.</text>
</comment>
<dbReference type="EMBL" id="BSYO01000005">
    <property type="protein sequence ID" value="GMH04809.1"/>
    <property type="molecule type" value="Genomic_DNA"/>
</dbReference>
<name>A0AAD3S5S0_NEPGR</name>
<evidence type="ECO:0000313" key="2">
    <source>
        <dbReference type="EMBL" id="GMH04809.1"/>
    </source>
</evidence>
<feature type="compositionally biased region" description="Basic and acidic residues" evidence="1">
    <location>
        <begin position="156"/>
        <end position="174"/>
    </location>
</feature>
<dbReference type="Proteomes" id="UP001279734">
    <property type="component" value="Unassembled WGS sequence"/>
</dbReference>
<evidence type="ECO:0000256" key="1">
    <source>
        <dbReference type="SAM" id="MobiDB-lite"/>
    </source>
</evidence>
<feature type="compositionally biased region" description="Basic residues" evidence="1">
    <location>
        <begin position="175"/>
        <end position="192"/>
    </location>
</feature>
<feature type="compositionally biased region" description="Polar residues" evidence="1">
    <location>
        <begin position="53"/>
        <end position="99"/>
    </location>
</feature>
<organism evidence="2 3">
    <name type="scientific">Nepenthes gracilis</name>
    <name type="common">Slender pitcher plant</name>
    <dbReference type="NCBI Taxonomy" id="150966"/>
    <lineage>
        <taxon>Eukaryota</taxon>
        <taxon>Viridiplantae</taxon>
        <taxon>Streptophyta</taxon>
        <taxon>Embryophyta</taxon>
        <taxon>Tracheophyta</taxon>
        <taxon>Spermatophyta</taxon>
        <taxon>Magnoliopsida</taxon>
        <taxon>eudicotyledons</taxon>
        <taxon>Gunneridae</taxon>
        <taxon>Pentapetalae</taxon>
        <taxon>Caryophyllales</taxon>
        <taxon>Nepenthaceae</taxon>
        <taxon>Nepenthes</taxon>
    </lineage>
</organism>
<sequence length="192" mass="21737">MLIGATDKRPPRGRGSVGTAPFGEIHPEAPALYQKGANIPDQPPRRPSWNLDLAQQENLHPFFQNLQKGFTSAPSRKYSSTTQQKTSRAAPHSSINTSGCRLQPEALFTWHQQLAPDNKQNRVPANTDRGARKAKCSWKKIMEENQQPPLSAPWEKTSRTDPANRHKLLKDLRLVSHRPNHHGKTARHWQQN</sequence>
<gene>
    <name evidence="2" type="ORF">Nepgr_006649</name>
</gene>
<feature type="compositionally biased region" description="Basic and acidic residues" evidence="1">
    <location>
        <begin position="1"/>
        <end position="10"/>
    </location>
</feature>